<dbReference type="InterPro" id="IPR030828">
    <property type="entry name" value="HTH_TyrR"/>
</dbReference>
<evidence type="ECO:0000256" key="3">
    <source>
        <dbReference type="ARBA" id="ARBA00022840"/>
    </source>
</evidence>
<accession>A0A844AP35</accession>
<reference evidence="11 12" key="1">
    <citation type="submission" date="2019-10" db="EMBL/GenBank/DDBJ databases">
        <title>Epibacterium sp. nov., isolated from seawater.</title>
        <authorList>
            <person name="Zhang X."/>
            <person name="Li N."/>
        </authorList>
    </citation>
    <scope>NUCLEOTIDE SEQUENCE [LARGE SCALE GENOMIC DNA]</scope>
    <source>
        <strain evidence="11 12">SM1969</strain>
    </source>
</reference>
<dbReference type="InterPro" id="IPR058031">
    <property type="entry name" value="AAA_lid_NorR"/>
</dbReference>
<dbReference type="EMBL" id="WIXK01000015">
    <property type="protein sequence ID" value="MQY44409.1"/>
    <property type="molecule type" value="Genomic_DNA"/>
</dbReference>
<dbReference type="GO" id="GO:0003677">
    <property type="term" value="F:DNA binding"/>
    <property type="evidence" value="ECO:0007669"/>
    <property type="project" value="UniProtKB-KW"/>
</dbReference>
<feature type="domain" description="Sigma-54 factor interaction" evidence="10">
    <location>
        <begin position="154"/>
        <end position="374"/>
    </location>
</feature>
<sequence>MTIWQDHPLFDVETPSEALQRLDGFDEGIIALGVEGNVLSANAEAKRILSPDAAVELKDLDTIGQALGGWQKVVDAVDVGKQTDVALQGARHKQYLATLRKMPGQAQIGIILIRDLDALEFRKSYATGGAPKSNVHFLTFERTRPDFEQQRRLSPELNRVLSRGERALRQGARVLITGESGVGKGEIARALHRSVSDAQDPFVVVNCASASGDRLERQLFGAAASDRTSEPSLVEQAQGGTLFLDEVADIPMSLQARLLGFLEDSAAATRLGNFDRRNQVRVVAATNKDLKQLVREGEFRADLFFRLAVINLQVPPLRDMQPLVLHLIERFTRTLNRRREAPVEIPRRLQHVLMDYSFPGNIRELLNIVQRIAVLQEDSEEIEELIYELISPIDVPDSEAITGPSSDTYDLRAEVRRYERILIDRAIRTHGSKRKAAKALGVDIGTIVRKTAEPTVEVSSGETPNKEITDDTHQTTGGKR</sequence>
<dbReference type="InterPro" id="IPR002078">
    <property type="entry name" value="Sigma_54_int"/>
</dbReference>
<keyword evidence="3" id="KW-0067">ATP-binding</keyword>
<evidence type="ECO:0000256" key="7">
    <source>
        <dbReference type="ARBA" id="ARBA00023163"/>
    </source>
</evidence>
<dbReference type="Gene3D" id="3.40.50.300">
    <property type="entry name" value="P-loop containing nucleotide triphosphate hydrolases"/>
    <property type="match status" value="1"/>
</dbReference>
<dbReference type="PROSITE" id="PS00675">
    <property type="entry name" value="SIGMA54_INTERACT_1"/>
    <property type="match status" value="1"/>
</dbReference>
<dbReference type="Pfam" id="PF25601">
    <property type="entry name" value="AAA_lid_14"/>
    <property type="match status" value="1"/>
</dbReference>
<evidence type="ECO:0000256" key="5">
    <source>
        <dbReference type="ARBA" id="ARBA00023125"/>
    </source>
</evidence>
<dbReference type="PANTHER" id="PTHR32071">
    <property type="entry name" value="TRANSCRIPTIONAL REGULATORY PROTEIN"/>
    <property type="match status" value="1"/>
</dbReference>
<proteinExistence type="predicted"/>
<dbReference type="InterPro" id="IPR009057">
    <property type="entry name" value="Homeodomain-like_sf"/>
</dbReference>
<dbReference type="InterPro" id="IPR003593">
    <property type="entry name" value="AAA+_ATPase"/>
</dbReference>
<dbReference type="Proteomes" id="UP000436694">
    <property type="component" value="Unassembled WGS sequence"/>
</dbReference>
<dbReference type="Gene3D" id="1.10.10.60">
    <property type="entry name" value="Homeodomain-like"/>
    <property type="match status" value="1"/>
</dbReference>
<evidence type="ECO:0000313" key="12">
    <source>
        <dbReference type="Proteomes" id="UP000436694"/>
    </source>
</evidence>
<feature type="compositionally biased region" description="Basic and acidic residues" evidence="9">
    <location>
        <begin position="464"/>
        <end position="473"/>
    </location>
</feature>
<evidence type="ECO:0000256" key="9">
    <source>
        <dbReference type="SAM" id="MobiDB-lite"/>
    </source>
</evidence>
<keyword evidence="6" id="KW-0010">Activator</keyword>
<dbReference type="PROSITE" id="PS00688">
    <property type="entry name" value="SIGMA54_INTERACT_3"/>
    <property type="match status" value="1"/>
</dbReference>
<evidence type="ECO:0000256" key="4">
    <source>
        <dbReference type="ARBA" id="ARBA00023015"/>
    </source>
</evidence>
<gene>
    <name evidence="11" type="ORF">GG681_17335</name>
</gene>
<dbReference type="InterPro" id="IPR025944">
    <property type="entry name" value="Sigma_54_int_dom_CS"/>
</dbReference>
<dbReference type="GO" id="GO:0005524">
    <property type="term" value="F:ATP binding"/>
    <property type="evidence" value="ECO:0007669"/>
    <property type="project" value="UniProtKB-KW"/>
</dbReference>
<dbReference type="SUPFAM" id="SSF46689">
    <property type="entry name" value="Homeodomain-like"/>
    <property type="match status" value="1"/>
</dbReference>
<dbReference type="GO" id="GO:0006355">
    <property type="term" value="P:regulation of DNA-templated transcription"/>
    <property type="evidence" value="ECO:0007669"/>
    <property type="project" value="InterPro"/>
</dbReference>
<dbReference type="PROSITE" id="PS50045">
    <property type="entry name" value="SIGMA54_INTERACT_4"/>
    <property type="match status" value="1"/>
</dbReference>
<keyword evidence="7" id="KW-0804">Transcription</keyword>
<dbReference type="PROSITE" id="PS00676">
    <property type="entry name" value="SIGMA54_INTERACT_2"/>
    <property type="match status" value="1"/>
</dbReference>
<dbReference type="RefSeq" id="WP_153549294.1">
    <property type="nucleotide sequence ID" value="NZ_WIXK01000015.1"/>
</dbReference>
<keyword evidence="1" id="KW-0547">Nucleotide-binding</keyword>
<evidence type="ECO:0000313" key="11">
    <source>
        <dbReference type="EMBL" id="MQY44409.1"/>
    </source>
</evidence>
<protein>
    <recommendedName>
        <fullName evidence="8">HTH-type transcriptional regulatory protein TyrR</fullName>
    </recommendedName>
</protein>
<keyword evidence="2" id="KW-0058">Aromatic hydrocarbons catabolism</keyword>
<name>A0A844AP35_9RHOB</name>
<evidence type="ECO:0000256" key="8">
    <source>
        <dbReference type="ARBA" id="ARBA00029500"/>
    </source>
</evidence>
<evidence type="ECO:0000256" key="2">
    <source>
        <dbReference type="ARBA" id="ARBA00022797"/>
    </source>
</evidence>
<dbReference type="InterPro" id="IPR027417">
    <property type="entry name" value="P-loop_NTPase"/>
</dbReference>
<keyword evidence="4" id="KW-0805">Transcription regulation</keyword>
<dbReference type="Pfam" id="PF00158">
    <property type="entry name" value="Sigma54_activat"/>
    <property type="match status" value="1"/>
</dbReference>
<dbReference type="SUPFAM" id="SSF52540">
    <property type="entry name" value="P-loop containing nucleoside triphosphate hydrolases"/>
    <property type="match status" value="1"/>
</dbReference>
<feature type="region of interest" description="Disordered" evidence="9">
    <location>
        <begin position="453"/>
        <end position="480"/>
    </location>
</feature>
<organism evidence="11 12">
    <name type="scientific">Tritonibacter aquimaris</name>
    <dbReference type="NCBI Taxonomy" id="2663379"/>
    <lineage>
        <taxon>Bacteria</taxon>
        <taxon>Pseudomonadati</taxon>
        <taxon>Pseudomonadota</taxon>
        <taxon>Alphaproteobacteria</taxon>
        <taxon>Rhodobacterales</taxon>
        <taxon>Paracoccaceae</taxon>
        <taxon>Tritonibacter</taxon>
    </lineage>
</organism>
<dbReference type="AlphaFoldDB" id="A0A844AP35"/>
<dbReference type="Gene3D" id="1.10.8.60">
    <property type="match status" value="1"/>
</dbReference>
<dbReference type="InterPro" id="IPR025943">
    <property type="entry name" value="Sigma_54_int_dom_ATP-bd_2"/>
</dbReference>
<dbReference type="InterPro" id="IPR025662">
    <property type="entry name" value="Sigma_54_int_dom_ATP-bd_1"/>
</dbReference>
<dbReference type="Pfam" id="PF18024">
    <property type="entry name" value="HTH_50"/>
    <property type="match status" value="1"/>
</dbReference>
<evidence type="ECO:0000256" key="6">
    <source>
        <dbReference type="ARBA" id="ARBA00023159"/>
    </source>
</evidence>
<evidence type="ECO:0000259" key="10">
    <source>
        <dbReference type="PROSITE" id="PS50045"/>
    </source>
</evidence>
<keyword evidence="5" id="KW-0238">DNA-binding</keyword>
<dbReference type="CDD" id="cd00009">
    <property type="entry name" value="AAA"/>
    <property type="match status" value="1"/>
</dbReference>
<evidence type="ECO:0000256" key="1">
    <source>
        <dbReference type="ARBA" id="ARBA00022741"/>
    </source>
</evidence>
<dbReference type="SMART" id="SM00382">
    <property type="entry name" value="AAA"/>
    <property type="match status" value="1"/>
</dbReference>
<keyword evidence="12" id="KW-1185">Reference proteome</keyword>
<comment type="caution">
    <text evidence="11">The sequence shown here is derived from an EMBL/GenBank/DDBJ whole genome shotgun (WGS) entry which is preliminary data.</text>
</comment>